<reference evidence="3" key="1">
    <citation type="submission" date="2021-06" db="EMBL/GenBank/DDBJ databases">
        <title>Complete genome sequence of Nocardioides sp. G188.</title>
        <authorList>
            <person name="Im W.-T."/>
        </authorList>
    </citation>
    <scope>NUCLEOTIDE SEQUENCE</scope>
    <source>
        <strain evidence="3">G188</strain>
    </source>
</reference>
<evidence type="ECO:0000313" key="4">
    <source>
        <dbReference type="Proteomes" id="UP000683575"/>
    </source>
</evidence>
<dbReference type="AlphaFoldDB" id="A0A975T3F0"/>
<keyword evidence="4" id="KW-1185">Reference proteome</keyword>
<name>A0A975T3F0_9ACTN</name>
<dbReference type="KEGG" id="nps:KRR39_10695"/>
<dbReference type="PROSITE" id="PS51257">
    <property type="entry name" value="PROKAR_LIPOPROTEIN"/>
    <property type="match status" value="1"/>
</dbReference>
<dbReference type="RefSeq" id="WP_216942004.1">
    <property type="nucleotide sequence ID" value="NZ_CP077062.1"/>
</dbReference>
<feature type="signal peptide" evidence="2">
    <location>
        <begin position="1"/>
        <end position="21"/>
    </location>
</feature>
<evidence type="ECO:0000256" key="2">
    <source>
        <dbReference type="SAM" id="SignalP"/>
    </source>
</evidence>
<sequence>MKKKALIIPAAVMAVVLSACGSPTASSGAGAKEKVDSHAKAVFDKFNGMTGQERADGLLKAAQDEGEVSLYTSNTDMDAIVDGFMDKYDIDVNVYRGNSESVLQRILQESKAGFAGADLIETNSGELNVIGQEGLFYPYKGEYRDAVRPEGQKETWTADRFNAFAIAYNTDKVKGADIPTSLEQFADPKWKGKISMEVGDVDWFSAMFNYYLKQGKSEQEVTDLFKKIAANAKIVKGHTVQAELLSAGEFAAGLSMYTHSVQEGTEEGRPIAWRTDANPPAQPIVIRPNGAGLLGTAKHPAAAMLFTDYLLTDGQKDIADAYRIGSVPGADDPLAGLETIEVDEDEMLNNAKKWDDLYADILEGGKVSDK</sequence>
<organism evidence="3 4">
    <name type="scientific">Nocardioides panacis</name>
    <dbReference type="NCBI Taxonomy" id="2849501"/>
    <lineage>
        <taxon>Bacteria</taxon>
        <taxon>Bacillati</taxon>
        <taxon>Actinomycetota</taxon>
        <taxon>Actinomycetes</taxon>
        <taxon>Propionibacteriales</taxon>
        <taxon>Nocardioidaceae</taxon>
        <taxon>Nocardioides</taxon>
    </lineage>
</organism>
<dbReference type="Pfam" id="PF13343">
    <property type="entry name" value="SBP_bac_6"/>
    <property type="match status" value="1"/>
</dbReference>
<protein>
    <submittedName>
        <fullName evidence="3">Extracellular solute-binding protein</fullName>
    </submittedName>
</protein>
<evidence type="ECO:0000313" key="3">
    <source>
        <dbReference type="EMBL" id="QWZ10158.1"/>
    </source>
</evidence>
<accession>A0A975T3F0</accession>
<keyword evidence="1 2" id="KW-0732">Signal</keyword>
<gene>
    <name evidence="3" type="ORF">KRR39_10695</name>
</gene>
<dbReference type="Proteomes" id="UP000683575">
    <property type="component" value="Chromosome"/>
</dbReference>
<dbReference type="EMBL" id="CP077062">
    <property type="protein sequence ID" value="QWZ10158.1"/>
    <property type="molecule type" value="Genomic_DNA"/>
</dbReference>
<dbReference type="PANTHER" id="PTHR30006:SF2">
    <property type="entry name" value="ABC TRANSPORTER SUBSTRATE-BINDING PROTEIN"/>
    <property type="match status" value="1"/>
</dbReference>
<proteinExistence type="predicted"/>
<feature type="chain" id="PRO_5039313767" evidence="2">
    <location>
        <begin position="22"/>
        <end position="370"/>
    </location>
</feature>
<dbReference type="PANTHER" id="PTHR30006">
    <property type="entry name" value="THIAMINE-BINDING PERIPLASMIC PROTEIN-RELATED"/>
    <property type="match status" value="1"/>
</dbReference>
<evidence type="ECO:0000256" key="1">
    <source>
        <dbReference type="ARBA" id="ARBA00022729"/>
    </source>
</evidence>